<sequence length="144" mass="15518">MAEIGRQETFKLGGLGKLRHALRQTTISALLSIKSNSSGQKVVISNAEIPRKSDIQPFEGGQPVPSDIVNITKGRTCHTSIPLFSEIAQPSPYKASPDGFDNLTPWQGPLHCEGKLVETLDLLSGFHIAQVDVVDDEEEGLGVV</sequence>
<dbReference type="InParanoid" id="A0A409YQJ4"/>
<accession>A0A409YQJ4</accession>
<keyword evidence="2" id="KW-1185">Reference proteome</keyword>
<dbReference type="EMBL" id="NHYE01000500">
    <property type="protein sequence ID" value="PPR05266.1"/>
    <property type="molecule type" value="Genomic_DNA"/>
</dbReference>
<protein>
    <submittedName>
        <fullName evidence="1">Uncharacterized protein</fullName>
    </submittedName>
</protein>
<name>A0A409YQJ4_9AGAR</name>
<dbReference type="Proteomes" id="UP000284706">
    <property type="component" value="Unassembled WGS sequence"/>
</dbReference>
<comment type="caution">
    <text evidence="1">The sequence shown here is derived from an EMBL/GenBank/DDBJ whole genome shotgun (WGS) entry which is preliminary data.</text>
</comment>
<dbReference type="AlphaFoldDB" id="A0A409YQJ4"/>
<organism evidence="1 2">
    <name type="scientific">Gymnopilus dilepis</name>
    <dbReference type="NCBI Taxonomy" id="231916"/>
    <lineage>
        <taxon>Eukaryota</taxon>
        <taxon>Fungi</taxon>
        <taxon>Dikarya</taxon>
        <taxon>Basidiomycota</taxon>
        <taxon>Agaricomycotina</taxon>
        <taxon>Agaricomycetes</taxon>
        <taxon>Agaricomycetidae</taxon>
        <taxon>Agaricales</taxon>
        <taxon>Agaricineae</taxon>
        <taxon>Hymenogastraceae</taxon>
        <taxon>Gymnopilus</taxon>
    </lineage>
</organism>
<evidence type="ECO:0000313" key="1">
    <source>
        <dbReference type="EMBL" id="PPR05266.1"/>
    </source>
</evidence>
<gene>
    <name evidence="1" type="ORF">CVT26_012413</name>
</gene>
<reference evidence="1 2" key="1">
    <citation type="journal article" date="2018" name="Evol. Lett.">
        <title>Horizontal gene cluster transfer increased hallucinogenic mushroom diversity.</title>
        <authorList>
            <person name="Reynolds H.T."/>
            <person name="Vijayakumar V."/>
            <person name="Gluck-Thaler E."/>
            <person name="Korotkin H.B."/>
            <person name="Matheny P.B."/>
            <person name="Slot J.C."/>
        </authorList>
    </citation>
    <scope>NUCLEOTIDE SEQUENCE [LARGE SCALE GENOMIC DNA]</scope>
    <source>
        <strain evidence="1 2">SRW20</strain>
    </source>
</reference>
<proteinExistence type="predicted"/>
<evidence type="ECO:0000313" key="2">
    <source>
        <dbReference type="Proteomes" id="UP000284706"/>
    </source>
</evidence>